<sequence length="242" mass="28482">MVKRQSTLASWRRVKRRRMVRSRRVRSRGRSVLYRRRRTFRRRRFVRRNKYLSGIYAQFTTPIKWSDIGDDGFATMNLNLNIAAMIGDIQPQLTGYRVVFDQAKVLRIKRTVWLNDSDEYTKADQRVTELYSSYDPDANGSSLTQAQIIQDPSHRMVIMKPFSRYRYWIKPNWRLQNATQGTPALFSYTGYNDILDWQADRTGNSANSVHMVARGTTEQGAINYQDTYYIHFKKRIQNAGGT</sequence>
<keyword evidence="2" id="KW-1185">Reference proteome</keyword>
<reference evidence="2" key="1">
    <citation type="journal article" date="2016" name="Infect. Genet. Evol.">
        <title>Cycloviruses, gemycircularviruses and other novel replication-associated protein encoding circular viruses in Pacific flying fox (Pteropus tonganus) faeces.</title>
        <authorList>
            <person name="Male M.F."/>
            <person name="Kraberger S."/>
            <person name="Stainton D."/>
            <person name="Kami V."/>
            <person name="Varsani A."/>
        </authorList>
    </citation>
    <scope>NUCLEOTIDE SEQUENCE [LARGE SCALE GENOMIC DNA]</scope>
</reference>
<evidence type="ECO:0000313" key="2">
    <source>
        <dbReference type="Proteomes" id="UP000274968"/>
    </source>
</evidence>
<evidence type="ECO:0000313" key="1">
    <source>
        <dbReference type="EMBL" id="AMH87738.1"/>
    </source>
</evidence>
<name>A0A140CTT1_9VIRU</name>
<organism evidence="1 2">
    <name type="scientific">Pacific flying fox faeces associated circular DNA virus-3</name>
    <dbReference type="NCBI Taxonomy" id="1796012"/>
    <lineage>
        <taxon>Viruses</taxon>
        <taxon>Monodnaviria</taxon>
        <taxon>Shotokuvirae</taxon>
        <taxon>Cressdnaviricota</taxon>
        <taxon>Arfiviricetes</taxon>
        <taxon>Mulpavirales</taxon>
        <taxon>Anicreviridae</taxon>
        <taxon>Pekavirus</taxon>
        <taxon>Pekavirus fuais</taxon>
    </lineage>
</organism>
<proteinExistence type="predicted"/>
<dbReference type="EMBL" id="KT732818">
    <property type="protein sequence ID" value="AMH87738.1"/>
    <property type="molecule type" value="Genomic_DNA"/>
</dbReference>
<accession>A0A140CTT1</accession>
<dbReference type="Proteomes" id="UP000274968">
    <property type="component" value="Segment"/>
</dbReference>
<protein>
    <submittedName>
        <fullName evidence="1">Putative capsid protein</fullName>
    </submittedName>
</protein>